<organism evidence="1">
    <name type="scientific">uncultured Caudovirales phage</name>
    <dbReference type="NCBI Taxonomy" id="2100421"/>
    <lineage>
        <taxon>Viruses</taxon>
        <taxon>Duplodnaviria</taxon>
        <taxon>Heunggongvirae</taxon>
        <taxon>Uroviricota</taxon>
        <taxon>Caudoviricetes</taxon>
        <taxon>Peduoviridae</taxon>
        <taxon>Maltschvirus</taxon>
        <taxon>Maltschvirus maltsch</taxon>
    </lineage>
</organism>
<accession>A0A6J5LVU3</accession>
<proteinExistence type="predicted"/>
<protein>
    <submittedName>
        <fullName evidence="1">Uncharacterized protein</fullName>
    </submittedName>
</protein>
<reference evidence="1" key="1">
    <citation type="submission" date="2020-04" db="EMBL/GenBank/DDBJ databases">
        <authorList>
            <person name="Chiriac C."/>
            <person name="Salcher M."/>
            <person name="Ghai R."/>
            <person name="Kavagutti S V."/>
        </authorList>
    </citation>
    <scope>NUCLEOTIDE SEQUENCE</scope>
</reference>
<dbReference type="EMBL" id="LR796329">
    <property type="protein sequence ID" value="CAB4137177.1"/>
    <property type="molecule type" value="Genomic_DNA"/>
</dbReference>
<name>A0A6J5LVU3_9CAUD</name>
<sequence>MPVIKCSSGRYRIGNGSCIYETRESAEKAWAAIRVAMADSYNDYPQAAKVNAQRALNIRDQYGISCGTPVGWARANQLANGENITRDTISRMASFERHRENSKGDPKKDCGALMWLAWGGDEGIAWSQRKLKELKGE</sequence>
<evidence type="ECO:0000313" key="1">
    <source>
        <dbReference type="EMBL" id="CAB4137177.1"/>
    </source>
</evidence>
<gene>
    <name evidence="1" type="ORF">UFOVP316_23</name>
</gene>